<reference evidence="2" key="3">
    <citation type="journal article" date="2016" name="Gigascience">
        <title>De novo construction of an expanded transcriptome assembly for the western tarnished plant bug, Lygus hesperus.</title>
        <authorList>
            <person name="Tassone E.E."/>
            <person name="Geib S.M."/>
            <person name="Hall B."/>
            <person name="Fabrick J.A."/>
            <person name="Brent C.S."/>
            <person name="Hull J.J."/>
        </authorList>
    </citation>
    <scope>NUCLEOTIDE SEQUENCE</scope>
</reference>
<sequence length="110" mass="12592">MSESQAMEPVLDFTFVLTKDADNASFLLNPDGCAQKVLNLQVQIIHISLNTSYFRTNFTTVQIFQIHWQSIRLRSCYRPCELHNRFSKFFWSSGSGTGYLSCCCCDKTSC</sequence>
<gene>
    <name evidence="1" type="primary">ADH1</name>
    <name evidence="1" type="ORF">CM83_16375</name>
    <name evidence="2" type="ORF">g.15698</name>
</gene>
<reference evidence="1" key="1">
    <citation type="journal article" date="2014" name="PLoS ONE">
        <title>Transcriptome-Based Identification of ABC Transporters in the Western Tarnished Plant Bug Lygus hesperus.</title>
        <authorList>
            <person name="Hull J.J."/>
            <person name="Chaney K."/>
            <person name="Geib S.M."/>
            <person name="Fabrick J.A."/>
            <person name="Brent C.S."/>
            <person name="Walsh D."/>
            <person name="Lavine L.C."/>
        </authorList>
    </citation>
    <scope>NUCLEOTIDE SEQUENCE</scope>
</reference>
<reference evidence="1" key="2">
    <citation type="submission" date="2014-07" db="EMBL/GenBank/DDBJ databases">
        <authorList>
            <person name="Hull J."/>
        </authorList>
    </citation>
    <scope>NUCLEOTIDE SEQUENCE</scope>
</reference>
<evidence type="ECO:0000313" key="1">
    <source>
        <dbReference type="EMBL" id="JAG39596.1"/>
    </source>
</evidence>
<evidence type="ECO:0000313" key="2">
    <source>
        <dbReference type="EMBL" id="JAQ06983.1"/>
    </source>
</evidence>
<proteinExistence type="predicted"/>
<organism evidence="1">
    <name type="scientific">Lygus hesperus</name>
    <name type="common">Western plant bug</name>
    <dbReference type="NCBI Taxonomy" id="30085"/>
    <lineage>
        <taxon>Eukaryota</taxon>
        <taxon>Metazoa</taxon>
        <taxon>Ecdysozoa</taxon>
        <taxon>Arthropoda</taxon>
        <taxon>Hexapoda</taxon>
        <taxon>Insecta</taxon>
        <taxon>Pterygota</taxon>
        <taxon>Neoptera</taxon>
        <taxon>Paraneoptera</taxon>
        <taxon>Hemiptera</taxon>
        <taxon>Heteroptera</taxon>
        <taxon>Panheteroptera</taxon>
        <taxon>Cimicomorpha</taxon>
        <taxon>Miridae</taxon>
        <taxon>Mirini</taxon>
        <taxon>Lygus</taxon>
    </lineage>
</organism>
<dbReference type="AlphaFoldDB" id="A0A0A9Z6V9"/>
<protein>
    <submittedName>
        <fullName evidence="1">Alcohol dehydrogenase 1</fullName>
    </submittedName>
</protein>
<dbReference type="EMBL" id="GBHO01004008">
    <property type="protein sequence ID" value="JAG39596.1"/>
    <property type="molecule type" value="Transcribed_RNA"/>
</dbReference>
<dbReference type="EMBL" id="GDHC01011646">
    <property type="protein sequence ID" value="JAQ06983.1"/>
    <property type="molecule type" value="Transcribed_RNA"/>
</dbReference>
<name>A0A0A9Z6V9_LYGHE</name>
<accession>A0A0A9Z6V9</accession>